<evidence type="ECO:0000313" key="1">
    <source>
        <dbReference type="EMBL" id="UWX55511.1"/>
    </source>
</evidence>
<dbReference type="InterPro" id="IPR025543">
    <property type="entry name" value="Dodecin-like"/>
</dbReference>
<dbReference type="InterPro" id="IPR009923">
    <property type="entry name" value="Dodecin"/>
</dbReference>
<protein>
    <submittedName>
        <fullName evidence="1">Dodecin family protein</fullName>
    </submittedName>
</protein>
<dbReference type="InterPro" id="IPR036694">
    <property type="entry name" value="Dodecin-like_sf"/>
</dbReference>
<dbReference type="RefSeq" id="WP_260573467.1">
    <property type="nucleotide sequence ID" value="NZ_CP104205.1"/>
</dbReference>
<dbReference type="PANTHER" id="PTHR39324:SF1">
    <property type="entry name" value="CALCIUM DODECIN"/>
    <property type="match status" value="1"/>
</dbReference>
<evidence type="ECO:0000313" key="2">
    <source>
        <dbReference type="Proteomes" id="UP001059209"/>
    </source>
</evidence>
<name>A0ABY5Y923_9FLAO</name>
<dbReference type="Gene3D" id="3.30.1660.10">
    <property type="entry name" value="Flavin-binding protein dodecin"/>
    <property type="match status" value="1"/>
</dbReference>
<dbReference type="SUPFAM" id="SSF89807">
    <property type="entry name" value="Dodecin-like"/>
    <property type="match status" value="1"/>
</dbReference>
<sequence>MAVLKVIEVLANSDKSWEDAAKNAVAQASKSVKNIRSVYINEQSATVEDGKMVMYRVNVKITFEVQ</sequence>
<keyword evidence="2" id="KW-1185">Reference proteome</keyword>
<proteinExistence type="predicted"/>
<reference evidence="1" key="1">
    <citation type="submission" date="2022-09" db="EMBL/GenBank/DDBJ databases">
        <title>Maribacter litopenaei sp. nov., isolated from the intestinal tract of the Pacific White Shrimp, Litopenaeus vannamei.</title>
        <authorList>
            <person name="Kim S.Y."/>
            <person name="Hwang C.Y."/>
        </authorList>
    </citation>
    <scope>NUCLEOTIDE SEQUENCE</scope>
    <source>
        <strain evidence="1">HL-LV01</strain>
    </source>
</reference>
<organism evidence="1 2">
    <name type="scientific">Maribacter litopenaei</name>
    <dbReference type="NCBI Taxonomy" id="2976127"/>
    <lineage>
        <taxon>Bacteria</taxon>
        <taxon>Pseudomonadati</taxon>
        <taxon>Bacteroidota</taxon>
        <taxon>Flavobacteriia</taxon>
        <taxon>Flavobacteriales</taxon>
        <taxon>Flavobacteriaceae</taxon>
        <taxon>Maribacter</taxon>
    </lineage>
</organism>
<dbReference type="PANTHER" id="PTHR39324">
    <property type="entry name" value="CALCIUM DODECIN"/>
    <property type="match status" value="1"/>
</dbReference>
<accession>A0ABY5Y923</accession>
<dbReference type="Pfam" id="PF07311">
    <property type="entry name" value="Dodecin"/>
    <property type="match status" value="1"/>
</dbReference>
<dbReference type="Proteomes" id="UP001059209">
    <property type="component" value="Chromosome"/>
</dbReference>
<gene>
    <name evidence="1" type="ORF">NYZ99_03120</name>
</gene>
<dbReference type="EMBL" id="CP104205">
    <property type="protein sequence ID" value="UWX55511.1"/>
    <property type="molecule type" value="Genomic_DNA"/>
</dbReference>